<dbReference type="Proteomes" id="UP000000269">
    <property type="component" value="Chromosome"/>
</dbReference>
<evidence type="ECO:0000259" key="5">
    <source>
        <dbReference type="PROSITE" id="PS50893"/>
    </source>
</evidence>
<protein>
    <submittedName>
        <fullName evidence="6">ABC transporter related</fullName>
    </submittedName>
</protein>
<dbReference type="InterPro" id="IPR003593">
    <property type="entry name" value="AAA+_ATPase"/>
</dbReference>
<evidence type="ECO:0000256" key="1">
    <source>
        <dbReference type="ARBA" id="ARBA00005417"/>
    </source>
</evidence>
<evidence type="ECO:0000256" key="4">
    <source>
        <dbReference type="ARBA" id="ARBA00022840"/>
    </source>
</evidence>
<dbReference type="CDD" id="cd03255">
    <property type="entry name" value="ABC_MJ0796_LolCDE_FtsE"/>
    <property type="match status" value="1"/>
</dbReference>
<dbReference type="InterPro" id="IPR027417">
    <property type="entry name" value="P-loop_NTPase"/>
</dbReference>
<dbReference type="HOGENOM" id="CLU_000604_1_22_9"/>
<dbReference type="PROSITE" id="PS50893">
    <property type="entry name" value="ABC_TRANSPORTER_2"/>
    <property type="match status" value="1"/>
</dbReference>
<keyword evidence="2" id="KW-0813">Transport</keyword>
<dbReference type="AlphaFoldDB" id="A8MK15"/>
<dbReference type="GO" id="GO:0016887">
    <property type="term" value="F:ATP hydrolysis activity"/>
    <property type="evidence" value="ECO:0007669"/>
    <property type="project" value="InterPro"/>
</dbReference>
<dbReference type="InterPro" id="IPR003439">
    <property type="entry name" value="ABC_transporter-like_ATP-bd"/>
</dbReference>
<dbReference type="RefSeq" id="WP_012160454.1">
    <property type="nucleotide sequence ID" value="NC_009922.1"/>
</dbReference>
<dbReference type="GO" id="GO:0098796">
    <property type="term" value="C:membrane protein complex"/>
    <property type="evidence" value="ECO:0007669"/>
    <property type="project" value="UniProtKB-ARBA"/>
</dbReference>
<gene>
    <name evidence="6" type="ordered locus">Clos_2616</name>
</gene>
<dbReference type="SMART" id="SM00382">
    <property type="entry name" value="AAA"/>
    <property type="match status" value="1"/>
</dbReference>
<dbReference type="Pfam" id="PF00005">
    <property type="entry name" value="ABC_tran"/>
    <property type="match status" value="1"/>
</dbReference>
<reference evidence="7" key="1">
    <citation type="submission" date="2007-10" db="EMBL/GenBank/DDBJ databases">
        <title>Complete genome of Alkaliphilus oremlandii OhILAs.</title>
        <authorList>
            <person name="Copeland A."/>
            <person name="Lucas S."/>
            <person name="Lapidus A."/>
            <person name="Barry K."/>
            <person name="Detter J.C."/>
            <person name="Glavina del Rio T."/>
            <person name="Hammon N."/>
            <person name="Israni S."/>
            <person name="Dalin E."/>
            <person name="Tice H."/>
            <person name="Pitluck S."/>
            <person name="Chain P."/>
            <person name="Malfatti S."/>
            <person name="Shin M."/>
            <person name="Vergez L."/>
            <person name="Schmutz J."/>
            <person name="Larimer F."/>
            <person name="Land M."/>
            <person name="Hauser L."/>
            <person name="Kyrpides N."/>
            <person name="Mikhailova N."/>
            <person name="Stolz J.F."/>
            <person name="Dawson A."/>
            <person name="Fisher E."/>
            <person name="Crable B."/>
            <person name="Perera E."/>
            <person name="Lisak J."/>
            <person name="Ranganathan M."/>
            <person name="Basu P."/>
            <person name="Richardson P."/>
        </authorList>
    </citation>
    <scope>NUCLEOTIDE SEQUENCE [LARGE SCALE GENOMIC DNA]</scope>
    <source>
        <strain evidence="7">OhILAs</strain>
    </source>
</reference>
<dbReference type="PANTHER" id="PTHR42798:SF6">
    <property type="entry name" value="CELL DIVISION ATP-BINDING PROTEIN FTSE"/>
    <property type="match status" value="1"/>
</dbReference>
<dbReference type="FunFam" id="3.40.50.300:FF:000032">
    <property type="entry name" value="Export ABC transporter ATP-binding protein"/>
    <property type="match status" value="1"/>
</dbReference>
<keyword evidence="7" id="KW-1185">Reference proteome</keyword>
<dbReference type="STRING" id="350688.Clos_2616"/>
<dbReference type="GO" id="GO:0005524">
    <property type="term" value="F:ATP binding"/>
    <property type="evidence" value="ECO:0007669"/>
    <property type="project" value="UniProtKB-KW"/>
</dbReference>
<proteinExistence type="inferred from homology"/>
<feature type="domain" description="ABC transporter" evidence="5">
    <location>
        <begin position="4"/>
        <end position="236"/>
    </location>
</feature>
<dbReference type="eggNOG" id="COG1136">
    <property type="taxonomic scope" value="Bacteria"/>
</dbReference>
<comment type="similarity">
    <text evidence="1">Belongs to the ABC transporter superfamily.</text>
</comment>
<dbReference type="KEGG" id="aoe:Clos_2616"/>
<dbReference type="InterPro" id="IPR017911">
    <property type="entry name" value="MacB-like_ATP-bd"/>
</dbReference>
<dbReference type="InterPro" id="IPR017871">
    <property type="entry name" value="ABC_transporter-like_CS"/>
</dbReference>
<dbReference type="EMBL" id="CP000853">
    <property type="protein sequence ID" value="ABW20147.1"/>
    <property type="molecule type" value="Genomic_DNA"/>
</dbReference>
<dbReference type="Gene3D" id="3.40.50.300">
    <property type="entry name" value="P-loop containing nucleotide triphosphate hydrolases"/>
    <property type="match status" value="1"/>
</dbReference>
<evidence type="ECO:0000313" key="7">
    <source>
        <dbReference type="Proteomes" id="UP000000269"/>
    </source>
</evidence>
<organism evidence="6 7">
    <name type="scientific">Alkaliphilus oremlandii (strain OhILAs)</name>
    <name type="common">Clostridium oremlandii (strain OhILAs)</name>
    <dbReference type="NCBI Taxonomy" id="350688"/>
    <lineage>
        <taxon>Bacteria</taxon>
        <taxon>Bacillati</taxon>
        <taxon>Bacillota</taxon>
        <taxon>Clostridia</taxon>
        <taxon>Peptostreptococcales</taxon>
        <taxon>Natronincolaceae</taxon>
        <taxon>Alkaliphilus</taxon>
    </lineage>
</organism>
<evidence type="ECO:0000313" key="6">
    <source>
        <dbReference type="EMBL" id="ABW20147.1"/>
    </source>
</evidence>
<evidence type="ECO:0000256" key="3">
    <source>
        <dbReference type="ARBA" id="ARBA00022741"/>
    </source>
</evidence>
<keyword evidence="4" id="KW-0067">ATP-binding</keyword>
<dbReference type="GO" id="GO:0022857">
    <property type="term" value="F:transmembrane transporter activity"/>
    <property type="evidence" value="ECO:0007669"/>
    <property type="project" value="UniProtKB-ARBA"/>
</dbReference>
<sequence>MALLEITDVARSYKDGQVSVQALKGVTISIEDGEFVSIMGPSGSGKSTLMNIIGCLDKPTAGTYSLANQQVQKMNDWQLANIRNEFMGFVFQQFHLISKLNALENVELPLIYQGVIGKERKQRAKEALEAVGLGERIKHMPSQLSGGEQQRVAIARAIVSNPRLILADEPTGALDSKASKNIMEIFQQLNKERKITIVQVTHERNIGEYGKRIYHLKDGLIDYIEEIQRTELENNA</sequence>
<evidence type="ECO:0000256" key="2">
    <source>
        <dbReference type="ARBA" id="ARBA00022448"/>
    </source>
</evidence>
<accession>A8MK15</accession>
<dbReference type="PANTHER" id="PTHR42798">
    <property type="entry name" value="LIPOPROTEIN-RELEASING SYSTEM ATP-BINDING PROTEIN LOLD"/>
    <property type="match status" value="1"/>
</dbReference>
<name>A8MK15_ALKOO</name>
<keyword evidence="3" id="KW-0547">Nucleotide-binding</keyword>
<dbReference type="SUPFAM" id="SSF52540">
    <property type="entry name" value="P-loop containing nucleoside triphosphate hydrolases"/>
    <property type="match status" value="1"/>
</dbReference>
<dbReference type="PROSITE" id="PS00211">
    <property type="entry name" value="ABC_TRANSPORTER_1"/>
    <property type="match status" value="1"/>
</dbReference>
<dbReference type="OrthoDB" id="9802264at2"/>